<evidence type="ECO:0000313" key="11">
    <source>
        <dbReference type="EMBL" id="CAB4751824.1"/>
    </source>
</evidence>
<evidence type="ECO:0000256" key="2">
    <source>
        <dbReference type="ARBA" id="ARBA00022670"/>
    </source>
</evidence>
<evidence type="ECO:0000256" key="3">
    <source>
        <dbReference type="ARBA" id="ARBA00022763"/>
    </source>
</evidence>
<dbReference type="GO" id="GO:0016829">
    <property type="term" value="F:lyase activity"/>
    <property type="evidence" value="ECO:0007669"/>
    <property type="project" value="UniProtKB-KW"/>
</dbReference>
<evidence type="ECO:0000256" key="6">
    <source>
        <dbReference type="ARBA" id="ARBA00023125"/>
    </source>
</evidence>
<evidence type="ECO:0000313" key="9">
    <source>
        <dbReference type="EMBL" id="CAB4340063.1"/>
    </source>
</evidence>
<dbReference type="PANTHER" id="PTHR13604:SF0">
    <property type="entry name" value="ABASIC SITE PROCESSING PROTEIN HMCES"/>
    <property type="match status" value="1"/>
</dbReference>
<dbReference type="GO" id="GO:0106300">
    <property type="term" value="P:protein-DNA covalent cross-linking repair"/>
    <property type="evidence" value="ECO:0007669"/>
    <property type="project" value="InterPro"/>
</dbReference>
<organism evidence="11">
    <name type="scientific">freshwater metagenome</name>
    <dbReference type="NCBI Taxonomy" id="449393"/>
    <lineage>
        <taxon>unclassified sequences</taxon>
        <taxon>metagenomes</taxon>
        <taxon>ecological metagenomes</taxon>
    </lineage>
</organism>
<reference evidence="11" key="1">
    <citation type="submission" date="2020-05" db="EMBL/GenBank/DDBJ databases">
        <authorList>
            <person name="Chiriac C."/>
            <person name="Salcher M."/>
            <person name="Ghai R."/>
            <person name="Kavagutti S V."/>
        </authorList>
    </citation>
    <scope>NUCLEOTIDE SEQUENCE</scope>
</reference>
<comment type="similarity">
    <text evidence="1">Belongs to the SOS response-associated peptidase family.</text>
</comment>
<dbReference type="EMBL" id="CAFBQG010000076">
    <property type="protein sequence ID" value="CAB5049031.1"/>
    <property type="molecule type" value="Genomic_DNA"/>
</dbReference>
<keyword evidence="4" id="KW-0378">Hydrolase</keyword>
<evidence type="ECO:0000313" key="10">
    <source>
        <dbReference type="EMBL" id="CAB4707316.1"/>
    </source>
</evidence>
<dbReference type="EMBL" id="CAFBIX010000096">
    <property type="protein sequence ID" value="CAB4851152.1"/>
    <property type="molecule type" value="Genomic_DNA"/>
</dbReference>
<gene>
    <name evidence="10" type="ORF">UFOPK2648_00672</name>
    <name evidence="11" type="ORF">UFOPK2824_00742</name>
    <name evidence="12" type="ORF">UFOPK3037_00291</name>
    <name evidence="13" type="ORF">UFOPK3278_01408</name>
    <name evidence="9" type="ORF">UFOPK3406_00918</name>
    <name evidence="8" type="ORF">UFOPK3925_00039</name>
    <name evidence="14" type="ORF">UFOPK4097_01534</name>
    <name evidence="15" type="ORF">UFOPK4301_00727</name>
</gene>
<dbReference type="EMBL" id="CAEZYC010000029">
    <property type="protein sequence ID" value="CAB4707316.1"/>
    <property type="molecule type" value="Genomic_DNA"/>
</dbReference>
<dbReference type="GO" id="GO:0008233">
    <property type="term" value="F:peptidase activity"/>
    <property type="evidence" value="ECO:0007669"/>
    <property type="project" value="UniProtKB-KW"/>
</dbReference>
<dbReference type="Pfam" id="PF02586">
    <property type="entry name" value="SRAP"/>
    <property type="match status" value="1"/>
</dbReference>
<evidence type="ECO:0000313" key="8">
    <source>
        <dbReference type="EMBL" id="CAB4329625.1"/>
    </source>
</evidence>
<evidence type="ECO:0000313" key="12">
    <source>
        <dbReference type="EMBL" id="CAB4796047.1"/>
    </source>
</evidence>
<sequence>MIAAQFNVSALAILNGVIADLTAPIVGTAELDTVSTRPNYNVAPTHQIPAILQHEDLTTMANFQWGLVPSWSKDPAIGSRMINARSETAAEKPSFRSAIVKRRCIVPADGWYEWHTNAGKKIPHYFSDPSESLLGFAGIFESWTQPDGEPLWTTAILTQQARPEFAHIHDRMPVLVAPELRALWLAPGPNPLAQILEAAESTQIQEWEVAPAVGNVRNNSAELITNQTLF</sequence>
<keyword evidence="2" id="KW-0645">Protease</keyword>
<keyword evidence="3" id="KW-0227">DNA damage</keyword>
<dbReference type="Gene3D" id="3.90.1680.10">
    <property type="entry name" value="SOS response associated peptidase-like"/>
    <property type="match status" value="1"/>
</dbReference>
<protein>
    <submittedName>
        <fullName evidence="11">Unannotated protein</fullName>
    </submittedName>
</protein>
<dbReference type="EMBL" id="CAFBPK010000038">
    <property type="protein sequence ID" value="CAB5029836.1"/>
    <property type="molecule type" value="Genomic_DNA"/>
</dbReference>
<dbReference type="SUPFAM" id="SSF143081">
    <property type="entry name" value="BB1717-like"/>
    <property type="match status" value="1"/>
</dbReference>
<accession>A0A6J6TYH9</accession>
<dbReference type="AlphaFoldDB" id="A0A6J6TYH9"/>
<dbReference type="InterPro" id="IPR036590">
    <property type="entry name" value="SRAP-like"/>
</dbReference>
<dbReference type="EMBL" id="CAFAAO010000003">
    <property type="protein sequence ID" value="CAB4796047.1"/>
    <property type="molecule type" value="Genomic_DNA"/>
</dbReference>
<dbReference type="PANTHER" id="PTHR13604">
    <property type="entry name" value="DC12-RELATED"/>
    <property type="match status" value="1"/>
</dbReference>
<proteinExistence type="inferred from homology"/>
<evidence type="ECO:0000256" key="4">
    <source>
        <dbReference type="ARBA" id="ARBA00022801"/>
    </source>
</evidence>
<keyword evidence="6" id="KW-0238">DNA-binding</keyword>
<dbReference type="GO" id="GO:0006508">
    <property type="term" value="P:proteolysis"/>
    <property type="evidence" value="ECO:0007669"/>
    <property type="project" value="UniProtKB-KW"/>
</dbReference>
<evidence type="ECO:0000256" key="5">
    <source>
        <dbReference type="ARBA" id="ARBA00023124"/>
    </source>
</evidence>
<dbReference type="EMBL" id="CAESAI010000020">
    <property type="protein sequence ID" value="CAB4340063.1"/>
    <property type="molecule type" value="Genomic_DNA"/>
</dbReference>
<evidence type="ECO:0000313" key="14">
    <source>
        <dbReference type="EMBL" id="CAB5029836.1"/>
    </source>
</evidence>
<evidence type="ECO:0000313" key="13">
    <source>
        <dbReference type="EMBL" id="CAB4851152.1"/>
    </source>
</evidence>
<dbReference type="EMBL" id="CAEZZD010000107">
    <property type="protein sequence ID" value="CAB4751824.1"/>
    <property type="molecule type" value="Genomic_DNA"/>
</dbReference>
<evidence type="ECO:0000256" key="7">
    <source>
        <dbReference type="ARBA" id="ARBA00023239"/>
    </source>
</evidence>
<dbReference type="GO" id="GO:0003697">
    <property type="term" value="F:single-stranded DNA binding"/>
    <property type="evidence" value="ECO:0007669"/>
    <property type="project" value="InterPro"/>
</dbReference>
<keyword evidence="7" id="KW-0456">Lyase</keyword>
<name>A0A6J6TYH9_9ZZZZ</name>
<evidence type="ECO:0000256" key="1">
    <source>
        <dbReference type="ARBA" id="ARBA00008136"/>
    </source>
</evidence>
<keyword evidence="5" id="KW-0190">Covalent protein-DNA linkage</keyword>
<evidence type="ECO:0000313" key="15">
    <source>
        <dbReference type="EMBL" id="CAB5049031.1"/>
    </source>
</evidence>
<dbReference type="InterPro" id="IPR003738">
    <property type="entry name" value="SRAP"/>
</dbReference>
<dbReference type="EMBL" id="CAESAD010000001">
    <property type="protein sequence ID" value="CAB4329625.1"/>
    <property type="molecule type" value="Genomic_DNA"/>
</dbReference>